<dbReference type="EMBL" id="UEYP01000028">
    <property type="protein sequence ID" value="SSC66248.1"/>
    <property type="molecule type" value="Genomic_DNA"/>
</dbReference>
<dbReference type="CDD" id="cd01071">
    <property type="entry name" value="PBP2_PhnD_like"/>
    <property type="match status" value="1"/>
</dbReference>
<keyword evidence="4" id="KW-0614">Plasmid</keyword>
<reference evidence="3" key="2">
    <citation type="submission" date="2018-07" db="EMBL/GenBank/DDBJ databases">
        <authorList>
            <person name="Quirk P.G."/>
            <person name="Krulwich T.A."/>
        </authorList>
    </citation>
    <scope>NUCLEOTIDE SEQUENCE [LARGE SCALE GENOMIC DNA]</scope>
    <source>
        <strain evidence="3">T2.30D-1.1</strain>
        <strain evidence="4">T2.30D-1.1_plasmid</strain>
        <plasmid evidence="4">1</plasmid>
    </source>
</reference>
<proteinExistence type="inferred from homology"/>
<dbReference type="InterPro" id="IPR005770">
    <property type="entry name" value="PhnD"/>
</dbReference>
<sequence length="295" mass="31806">MSIEIKRRSLLGIGLGAMALPVVGSLAAPAIASSEPVRFAVGPFLPTTDDTRKEWEPMFDGFARTLGRPYKLAVTSDWAGISIALASGQADYGFVGPFGYILAKKRAKMLPLAVSMVNESPTYKGIIVARKGLDIKKFPDDAKGMRISFADQASTTGWLVPSFWFKQQGIDPKTYFKYRDGATHAANEVAVASGQVDLATDNDRNRRIMIEKGVIEEEDCVIVWESDPVPNSLMAGRAAADPGLTAELKAALLAITPEMAAEIMPKNFTGWAETKDSDYDVIEQAAVALGQIKAS</sequence>
<evidence type="ECO:0008006" key="6">
    <source>
        <dbReference type="Google" id="ProtNLM"/>
    </source>
</evidence>
<dbReference type="SUPFAM" id="SSF53850">
    <property type="entry name" value="Periplasmic binding protein-like II"/>
    <property type="match status" value="1"/>
</dbReference>
<dbReference type="Gene3D" id="3.40.190.10">
    <property type="entry name" value="Periplasmic binding protein-like II"/>
    <property type="match status" value="2"/>
</dbReference>
<protein>
    <recommendedName>
        <fullName evidence="6">Solute-binding protein family 3/N-terminal domain-containing protein</fullName>
    </recommendedName>
</protein>
<keyword evidence="5" id="KW-1185">Reference proteome</keyword>
<dbReference type="EMBL" id="LS974446">
    <property type="protein sequence ID" value="SUS16612.1"/>
    <property type="molecule type" value="Genomic_DNA"/>
</dbReference>
<dbReference type="OrthoDB" id="9802896at2"/>
<dbReference type="InterPro" id="IPR006311">
    <property type="entry name" value="TAT_signal"/>
</dbReference>
<dbReference type="Proteomes" id="UP000254764">
    <property type="component" value="Unassembled WGS sequence"/>
</dbReference>
<reference evidence="5" key="1">
    <citation type="submission" date="2018-07" db="EMBL/GenBank/DDBJ databases">
        <authorList>
            <person name="Peiro R."/>
            <person name="Begona"/>
            <person name="Cbmso G."/>
            <person name="Lopez M."/>
            <person name="Gonzalez S."/>
        </authorList>
    </citation>
    <scope>NUCLEOTIDE SEQUENCE [LARGE SCALE GENOMIC DNA]</scope>
</reference>
<evidence type="ECO:0000313" key="3">
    <source>
        <dbReference type="EMBL" id="SSC66248.1"/>
    </source>
</evidence>
<dbReference type="Pfam" id="PF12974">
    <property type="entry name" value="Phosphonate-bd"/>
    <property type="match status" value="1"/>
</dbReference>
<dbReference type="NCBIfam" id="TIGR01098">
    <property type="entry name" value="3A0109s03R"/>
    <property type="match status" value="1"/>
</dbReference>
<dbReference type="PROSITE" id="PS51318">
    <property type="entry name" value="TAT"/>
    <property type="match status" value="1"/>
</dbReference>
<dbReference type="PANTHER" id="PTHR35841:SF1">
    <property type="entry name" value="PHOSPHONATES-BINDING PERIPLASMIC PROTEIN"/>
    <property type="match status" value="1"/>
</dbReference>
<dbReference type="PANTHER" id="PTHR35841">
    <property type="entry name" value="PHOSPHONATES-BINDING PERIPLASMIC PROTEIN"/>
    <property type="match status" value="1"/>
</dbReference>
<geneLocation type="plasmid" evidence="4">
    <name>1</name>
</geneLocation>
<comment type="similarity">
    <text evidence="1">Belongs to the phosphate/phosphite/phosphonate binding protein family.</text>
</comment>
<dbReference type="RefSeq" id="WP_115672712.1">
    <property type="nucleotide sequence ID" value="NZ_LS974446.1"/>
</dbReference>
<evidence type="ECO:0000313" key="4">
    <source>
        <dbReference type="EMBL" id="SUS16612.1"/>
    </source>
</evidence>
<keyword evidence="2" id="KW-0732">Signal</keyword>
<gene>
    <name evidence="3" type="ORF">RHIZ70_1956</name>
    <name evidence="4" type="ORF">RHIZ70P_108</name>
</gene>
<dbReference type="AlphaFoldDB" id="A0A376AER1"/>
<evidence type="ECO:0000256" key="1">
    <source>
        <dbReference type="ARBA" id="ARBA00007162"/>
    </source>
</evidence>
<evidence type="ECO:0000313" key="5">
    <source>
        <dbReference type="Proteomes" id="UP000254764"/>
    </source>
</evidence>
<organism evidence="3 5">
    <name type="scientific">Ciceribacter selenitireducens ATCC BAA-1503</name>
    <dbReference type="NCBI Taxonomy" id="1336235"/>
    <lineage>
        <taxon>Bacteria</taxon>
        <taxon>Pseudomonadati</taxon>
        <taxon>Pseudomonadota</taxon>
        <taxon>Alphaproteobacteria</taxon>
        <taxon>Hyphomicrobiales</taxon>
        <taxon>Rhizobiaceae</taxon>
        <taxon>Ciceribacter</taxon>
    </lineage>
</organism>
<dbReference type="GO" id="GO:0043190">
    <property type="term" value="C:ATP-binding cassette (ABC) transporter complex"/>
    <property type="evidence" value="ECO:0007669"/>
    <property type="project" value="InterPro"/>
</dbReference>
<dbReference type="GO" id="GO:0055085">
    <property type="term" value="P:transmembrane transport"/>
    <property type="evidence" value="ECO:0007669"/>
    <property type="project" value="InterPro"/>
</dbReference>
<name>A0A376AER1_9HYPH</name>
<evidence type="ECO:0000256" key="2">
    <source>
        <dbReference type="ARBA" id="ARBA00022729"/>
    </source>
</evidence>
<accession>A0A376AER1</accession>